<reference evidence="13 14" key="1">
    <citation type="submission" date="2016-07" db="EMBL/GenBank/DDBJ databases">
        <title>Genome analysis of Burkholderia fungorum ES3-20.</title>
        <authorList>
            <person name="Xu D."/>
            <person name="Yao R."/>
            <person name="Zheng S."/>
        </authorList>
    </citation>
    <scope>NUCLEOTIDE SEQUENCE [LARGE SCALE GENOMIC DNA]</scope>
    <source>
        <strain evidence="13 14">ES3-20</strain>
    </source>
</reference>
<evidence type="ECO:0000256" key="6">
    <source>
        <dbReference type="ARBA" id="ARBA00022729"/>
    </source>
</evidence>
<evidence type="ECO:0000259" key="12">
    <source>
        <dbReference type="Pfam" id="PF13609"/>
    </source>
</evidence>
<dbReference type="PANTHER" id="PTHR34501">
    <property type="entry name" value="PROTEIN YDDL-RELATED"/>
    <property type="match status" value="1"/>
</dbReference>
<dbReference type="PROSITE" id="PS51257">
    <property type="entry name" value="PROKAR_LIPOPROTEIN"/>
    <property type="match status" value="1"/>
</dbReference>
<dbReference type="Proteomes" id="UP000283709">
    <property type="component" value="Unassembled WGS sequence"/>
</dbReference>
<feature type="signal peptide" evidence="11">
    <location>
        <begin position="1"/>
        <end position="20"/>
    </location>
</feature>
<keyword evidence="3" id="KW-0813">Transport</keyword>
<dbReference type="InterPro" id="IPR023614">
    <property type="entry name" value="Porin_dom_sf"/>
</dbReference>
<protein>
    <recommendedName>
        <fullName evidence="12">Porin domain-containing protein</fullName>
    </recommendedName>
</protein>
<evidence type="ECO:0000256" key="11">
    <source>
        <dbReference type="SAM" id="SignalP"/>
    </source>
</evidence>
<sequence>MKITTIALIPGMLACGIASAQSSVTLYGAIDTGLRYTTNAATAKSATSWALGSGALMGSRFGLKGSEDIGGGTAVKFVLENGFLPTTGTFDQQGQLFGRQAWVGIDNPTYGALQMGRMYSLPFWQLSNYDTFNFPNYLQEAWQTRFFGVRLDNSMKYSISRDGFSLQLQHSFGGQAGDFQAGSTDAVALSYNGNGFAAGAVAQRSSDAADRHANVFGGGANYTLGPVAMYGLYIYSRRDAGFTVGSAAGSPLANTSMLSNVNTAAGANTQTASRRDSYVDIGVNYRVTPALSAGVSLMFDNVTGVAGNEGGKIKTLVALVDYHLSKRTDVYAELDRNVLNGASVTDPNNPVGSFGGRASQTGATLGLRTLF</sequence>
<keyword evidence="9" id="KW-0472">Membrane</keyword>
<evidence type="ECO:0000256" key="3">
    <source>
        <dbReference type="ARBA" id="ARBA00022448"/>
    </source>
</evidence>
<keyword evidence="8" id="KW-0626">Porin</keyword>
<dbReference type="Pfam" id="PF13609">
    <property type="entry name" value="Porin_4"/>
    <property type="match status" value="1"/>
</dbReference>
<evidence type="ECO:0000256" key="5">
    <source>
        <dbReference type="ARBA" id="ARBA00022692"/>
    </source>
</evidence>
<accession>A0A420GYC1</accession>
<keyword evidence="5" id="KW-0812">Transmembrane</keyword>
<dbReference type="GO" id="GO:0046930">
    <property type="term" value="C:pore complex"/>
    <property type="evidence" value="ECO:0007669"/>
    <property type="project" value="UniProtKB-KW"/>
</dbReference>
<evidence type="ECO:0000256" key="9">
    <source>
        <dbReference type="ARBA" id="ARBA00023136"/>
    </source>
</evidence>
<evidence type="ECO:0000256" key="8">
    <source>
        <dbReference type="ARBA" id="ARBA00023114"/>
    </source>
</evidence>
<dbReference type="InterPro" id="IPR050298">
    <property type="entry name" value="Gram-neg_bact_OMP"/>
</dbReference>
<feature type="domain" description="Porin" evidence="12">
    <location>
        <begin position="7"/>
        <end position="337"/>
    </location>
</feature>
<evidence type="ECO:0000256" key="2">
    <source>
        <dbReference type="ARBA" id="ARBA00011233"/>
    </source>
</evidence>
<dbReference type="Gene3D" id="2.40.160.10">
    <property type="entry name" value="Porin"/>
    <property type="match status" value="1"/>
</dbReference>
<organism evidence="13 14">
    <name type="scientific">Paraburkholderia fungorum</name>
    <dbReference type="NCBI Taxonomy" id="134537"/>
    <lineage>
        <taxon>Bacteria</taxon>
        <taxon>Pseudomonadati</taxon>
        <taxon>Pseudomonadota</taxon>
        <taxon>Betaproteobacteria</taxon>
        <taxon>Burkholderiales</taxon>
        <taxon>Burkholderiaceae</taxon>
        <taxon>Paraburkholderia</taxon>
    </lineage>
</organism>
<dbReference type="AlphaFoldDB" id="A0A420GYC1"/>
<dbReference type="GO" id="GO:0015288">
    <property type="term" value="F:porin activity"/>
    <property type="evidence" value="ECO:0007669"/>
    <property type="project" value="UniProtKB-KW"/>
</dbReference>
<dbReference type="EMBL" id="MCAS01000002">
    <property type="protein sequence ID" value="RKF50096.1"/>
    <property type="molecule type" value="Genomic_DNA"/>
</dbReference>
<keyword evidence="7" id="KW-0406">Ion transport</keyword>
<dbReference type="GO" id="GO:0009279">
    <property type="term" value="C:cell outer membrane"/>
    <property type="evidence" value="ECO:0007669"/>
    <property type="project" value="UniProtKB-SubCell"/>
</dbReference>
<comment type="caution">
    <text evidence="13">The sequence shown here is derived from an EMBL/GenBank/DDBJ whole genome shotgun (WGS) entry which is preliminary data.</text>
</comment>
<dbReference type="InterPro" id="IPR033900">
    <property type="entry name" value="Gram_neg_porin_domain"/>
</dbReference>
<dbReference type="PANTHER" id="PTHR34501:SF9">
    <property type="entry name" value="MAJOR OUTER MEMBRANE PROTEIN P.IA"/>
    <property type="match status" value="1"/>
</dbReference>
<gene>
    <name evidence="13" type="ORF">BCY88_15140</name>
</gene>
<comment type="subunit">
    <text evidence="2">Homotrimer.</text>
</comment>
<dbReference type="RefSeq" id="WP_120342817.1">
    <property type="nucleotide sequence ID" value="NZ_MCAS01000002.1"/>
</dbReference>
<comment type="subcellular location">
    <subcellularLocation>
        <location evidence="1">Cell outer membrane</location>
        <topology evidence="1">Multi-pass membrane protein</topology>
    </subcellularLocation>
</comment>
<proteinExistence type="predicted"/>
<dbReference type="GO" id="GO:0006811">
    <property type="term" value="P:monoatomic ion transport"/>
    <property type="evidence" value="ECO:0007669"/>
    <property type="project" value="UniProtKB-KW"/>
</dbReference>
<keyword evidence="4" id="KW-1134">Transmembrane beta strand</keyword>
<feature type="chain" id="PRO_5019004358" description="Porin domain-containing protein" evidence="11">
    <location>
        <begin position="21"/>
        <end position="371"/>
    </location>
</feature>
<evidence type="ECO:0000313" key="13">
    <source>
        <dbReference type="EMBL" id="RKF50096.1"/>
    </source>
</evidence>
<keyword evidence="6 11" id="KW-0732">Signal</keyword>
<keyword evidence="10" id="KW-0998">Cell outer membrane</keyword>
<evidence type="ECO:0000256" key="7">
    <source>
        <dbReference type="ARBA" id="ARBA00023065"/>
    </source>
</evidence>
<dbReference type="OrthoDB" id="8982743at2"/>
<name>A0A420GYC1_9BURK</name>
<dbReference type="SUPFAM" id="SSF56935">
    <property type="entry name" value="Porins"/>
    <property type="match status" value="1"/>
</dbReference>
<evidence type="ECO:0000256" key="10">
    <source>
        <dbReference type="ARBA" id="ARBA00023237"/>
    </source>
</evidence>
<evidence type="ECO:0000256" key="4">
    <source>
        <dbReference type="ARBA" id="ARBA00022452"/>
    </source>
</evidence>
<evidence type="ECO:0000256" key="1">
    <source>
        <dbReference type="ARBA" id="ARBA00004571"/>
    </source>
</evidence>
<dbReference type="CDD" id="cd00342">
    <property type="entry name" value="gram_neg_porins"/>
    <property type="match status" value="1"/>
</dbReference>
<evidence type="ECO:0000313" key="14">
    <source>
        <dbReference type="Proteomes" id="UP000283709"/>
    </source>
</evidence>